<gene>
    <name evidence="2" type="ORF">TELCIR_02185</name>
</gene>
<accession>A0A2G9UZU3</accession>
<dbReference type="OrthoDB" id="5807933at2759"/>
<dbReference type="InterPro" id="IPR036513">
    <property type="entry name" value="STAS_dom_sf"/>
</dbReference>
<feature type="transmembrane region" description="Helical" evidence="1">
    <location>
        <begin position="12"/>
        <end position="40"/>
    </location>
</feature>
<keyword evidence="3" id="KW-1185">Reference proteome</keyword>
<name>A0A2G9UZU3_TELCI</name>
<evidence type="ECO:0008006" key="4">
    <source>
        <dbReference type="Google" id="ProtNLM"/>
    </source>
</evidence>
<evidence type="ECO:0000313" key="2">
    <source>
        <dbReference type="EMBL" id="PIO75754.1"/>
    </source>
</evidence>
<keyword evidence="1" id="KW-0812">Transmembrane</keyword>
<keyword evidence="1" id="KW-0472">Membrane</keyword>
<proteinExistence type="predicted"/>
<reference evidence="2 3" key="1">
    <citation type="submission" date="2015-09" db="EMBL/GenBank/DDBJ databases">
        <title>Draft genome of the parasitic nematode Teladorsagia circumcincta isolate WARC Sus (inbred).</title>
        <authorList>
            <person name="Mitreva M."/>
        </authorList>
    </citation>
    <scope>NUCLEOTIDE SEQUENCE [LARGE SCALE GENOMIC DNA]</scope>
    <source>
        <strain evidence="2 3">S</strain>
    </source>
</reference>
<evidence type="ECO:0000256" key="1">
    <source>
        <dbReference type="SAM" id="Phobius"/>
    </source>
</evidence>
<keyword evidence="1" id="KW-1133">Transmembrane helix</keyword>
<dbReference type="Gene3D" id="3.30.750.24">
    <property type="entry name" value="STAS domain"/>
    <property type="match status" value="1"/>
</dbReference>
<dbReference type="GO" id="GO:0016020">
    <property type="term" value="C:membrane"/>
    <property type="evidence" value="ECO:0007669"/>
    <property type="project" value="InterPro"/>
</dbReference>
<sequence length="151" mass="16887">MPKSKDEMVPLQVVWVATAVITICWDIIAGLVTGIVLALITIVSRTQRPSIALLGEVDRSDYRAIDNYTRAKRTNTPILRFDAPVIFTNVELLMGRVGRILKQETGSVIFFFFERFQQSLNSVEGSSGTEDVGRALEKIIRRPATDEDSSR</sequence>
<dbReference type="InterPro" id="IPR001902">
    <property type="entry name" value="SLC26A/SulP_fam"/>
</dbReference>
<dbReference type="PANTHER" id="PTHR11814">
    <property type="entry name" value="SULFATE TRANSPORTER"/>
    <property type="match status" value="1"/>
</dbReference>
<dbReference type="Proteomes" id="UP000230423">
    <property type="component" value="Unassembled WGS sequence"/>
</dbReference>
<organism evidence="2 3">
    <name type="scientific">Teladorsagia circumcincta</name>
    <name type="common">Brown stomach worm</name>
    <name type="synonym">Ostertagia circumcincta</name>
    <dbReference type="NCBI Taxonomy" id="45464"/>
    <lineage>
        <taxon>Eukaryota</taxon>
        <taxon>Metazoa</taxon>
        <taxon>Ecdysozoa</taxon>
        <taxon>Nematoda</taxon>
        <taxon>Chromadorea</taxon>
        <taxon>Rhabditida</taxon>
        <taxon>Rhabditina</taxon>
        <taxon>Rhabditomorpha</taxon>
        <taxon>Strongyloidea</taxon>
        <taxon>Trichostrongylidae</taxon>
        <taxon>Teladorsagia</taxon>
    </lineage>
</organism>
<protein>
    <recommendedName>
        <fullName evidence="4">STAS domain-containing protein</fullName>
    </recommendedName>
</protein>
<evidence type="ECO:0000313" key="3">
    <source>
        <dbReference type="Proteomes" id="UP000230423"/>
    </source>
</evidence>
<dbReference type="GO" id="GO:0055085">
    <property type="term" value="P:transmembrane transport"/>
    <property type="evidence" value="ECO:0007669"/>
    <property type="project" value="InterPro"/>
</dbReference>
<dbReference type="EMBL" id="KZ345109">
    <property type="protein sequence ID" value="PIO75754.1"/>
    <property type="molecule type" value="Genomic_DNA"/>
</dbReference>
<dbReference type="AlphaFoldDB" id="A0A2G9UZU3"/>